<evidence type="ECO:0000313" key="2">
    <source>
        <dbReference type="Proteomes" id="UP001165960"/>
    </source>
</evidence>
<keyword evidence="2" id="KW-1185">Reference proteome</keyword>
<proteinExistence type="predicted"/>
<protein>
    <submittedName>
        <fullName evidence="1">Uncharacterized protein</fullName>
    </submittedName>
</protein>
<organism evidence="1 2">
    <name type="scientific">Entomophthora muscae</name>
    <dbReference type="NCBI Taxonomy" id="34485"/>
    <lineage>
        <taxon>Eukaryota</taxon>
        <taxon>Fungi</taxon>
        <taxon>Fungi incertae sedis</taxon>
        <taxon>Zoopagomycota</taxon>
        <taxon>Entomophthoromycotina</taxon>
        <taxon>Entomophthoromycetes</taxon>
        <taxon>Entomophthorales</taxon>
        <taxon>Entomophthoraceae</taxon>
        <taxon>Entomophthora</taxon>
    </lineage>
</organism>
<reference evidence="1" key="1">
    <citation type="submission" date="2022-04" db="EMBL/GenBank/DDBJ databases">
        <title>Genome of the entomopathogenic fungus Entomophthora muscae.</title>
        <authorList>
            <person name="Elya C."/>
            <person name="Lovett B.R."/>
            <person name="Lee E."/>
            <person name="Macias A.M."/>
            <person name="Hajek A.E."/>
            <person name="De Bivort B.L."/>
            <person name="Kasson M.T."/>
            <person name="De Fine Licht H.H."/>
            <person name="Stajich J.E."/>
        </authorList>
    </citation>
    <scope>NUCLEOTIDE SEQUENCE</scope>
    <source>
        <strain evidence="1">Berkeley</strain>
    </source>
</reference>
<comment type="caution">
    <text evidence="1">The sequence shown here is derived from an EMBL/GenBank/DDBJ whole genome shotgun (WGS) entry which is preliminary data.</text>
</comment>
<dbReference type="EMBL" id="QTSX02006115">
    <property type="protein sequence ID" value="KAJ9055963.1"/>
    <property type="molecule type" value="Genomic_DNA"/>
</dbReference>
<evidence type="ECO:0000313" key="1">
    <source>
        <dbReference type="EMBL" id="KAJ9055963.1"/>
    </source>
</evidence>
<accession>A0ACC2S0Y6</accession>
<dbReference type="Proteomes" id="UP001165960">
    <property type="component" value="Unassembled WGS sequence"/>
</dbReference>
<name>A0ACC2S0Y6_9FUNG</name>
<gene>
    <name evidence="1" type="ORF">DSO57_1037918</name>
</gene>
<sequence>MELSEIISAADNLKELLCPDQEVEDIRGIRNKIAESLEKEENSLQACLENNEGWAAKQLQYQAECKEIEANILKIREDKVFDKLTEEEYRHKETISKYNRMNQDMLLKIESLEQEVNQLSFSISTTEAPLMSIRLALSFIGGLAFLG</sequence>